<dbReference type="PANTHER" id="PTHR22916:SF3">
    <property type="entry name" value="UDP-GLCNAC:BETAGAL BETA-1,3-N-ACETYLGLUCOSAMINYLTRANSFERASE-LIKE PROTEIN 1"/>
    <property type="match status" value="1"/>
</dbReference>
<name>A0A8J7FPI2_9FLAO</name>
<protein>
    <submittedName>
        <fullName evidence="2">Glycosyltransferase family 2 protein</fullName>
    </submittedName>
</protein>
<proteinExistence type="predicted"/>
<dbReference type="Gene3D" id="3.90.550.10">
    <property type="entry name" value="Spore Coat Polysaccharide Biosynthesis Protein SpsA, Chain A"/>
    <property type="match status" value="1"/>
</dbReference>
<evidence type="ECO:0000259" key="1">
    <source>
        <dbReference type="Pfam" id="PF00535"/>
    </source>
</evidence>
<dbReference type="Pfam" id="PF00535">
    <property type="entry name" value="Glycos_transf_2"/>
    <property type="match status" value="1"/>
</dbReference>
<dbReference type="RefSeq" id="WP_194183926.1">
    <property type="nucleotide sequence ID" value="NZ_JADGIK010000014.1"/>
</dbReference>
<organism evidence="2 3">
    <name type="scientific">Faecalibacter rhinopitheci</name>
    <dbReference type="NCBI Taxonomy" id="2779678"/>
    <lineage>
        <taxon>Bacteria</taxon>
        <taxon>Pseudomonadati</taxon>
        <taxon>Bacteroidota</taxon>
        <taxon>Flavobacteriia</taxon>
        <taxon>Flavobacteriales</taxon>
        <taxon>Weeksellaceae</taxon>
        <taxon>Faecalibacter</taxon>
    </lineage>
</organism>
<dbReference type="InterPro" id="IPR001173">
    <property type="entry name" value="Glyco_trans_2-like"/>
</dbReference>
<dbReference type="CDD" id="cd00761">
    <property type="entry name" value="Glyco_tranf_GTA_type"/>
    <property type="match status" value="1"/>
</dbReference>
<dbReference type="EMBL" id="JADGIK010000014">
    <property type="protein sequence ID" value="MBF0598342.1"/>
    <property type="molecule type" value="Genomic_DNA"/>
</dbReference>
<feature type="domain" description="Glycosyltransferase 2-like" evidence="1">
    <location>
        <begin position="4"/>
        <end position="167"/>
    </location>
</feature>
<accession>A0A8J7FPI2</accession>
<dbReference type="PANTHER" id="PTHR22916">
    <property type="entry name" value="GLYCOSYLTRANSFERASE"/>
    <property type="match status" value="1"/>
</dbReference>
<sequence>MLFSIIIPMYNVEQYIVRCVESVYKNNLNSELFEIILIDDESPDNSVNIIKEYLNKNKYVNFQIHSQKNKGLGGARNTGIKNAKGNLLIFLDADDILEVDLKMLDLFLNDFDFDILELSNNILDDNLLVKSFFRVNDNLNYINGVDYYLNQKSIPSVCNKIYSKNFLQKHDLIFEEQIYIEDFEFNTRAFYFAKKVISKNIILQSFVQTNNSITRNHDINKKKKLVYDLFIVTQKVKDFGVNNRSLNDKYFTDRLSRLNVNQIFQAFKYNFNRKEINQIIVKLKETDLYYLNNKIAQSNKNLFRMLVIYTPLLFNILIKLKNER</sequence>
<keyword evidence="3" id="KW-1185">Reference proteome</keyword>
<evidence type="ECO:0000313" key="2">
    <source>
        <dbReference type="EMBL" id="MBF0598342.1"/>
    </source>
</evidence>
<gene>
    <name evidence="2" type="ORF">IM532_12970</name>
</gene>
<dbReference type="InterPro" id="IPR029044">
    <property type="entry name" value="Nucleotide-diphossugar_trans"/>
</dbReference>
<evidence type="ECO:0000313" key="3">
    <source>
        <dbReference type="Proteomes" id="UP000608754"/>
    </source>
</evidence>
<reference evidence="2" key="1">
    <citation type="submission" date="2020-10" db="EMBL/GenBank/DDBJ databases">
        <authorList>
            <person name="Lu T."/>
            <person name="Wang Q."/>
            <person name="Han X."/>
        </authorList>
    </citation>
    <scope>NUCLEOTIDE SEQUENCE</scope>
    <source>
        <strain evidence="2">WQ 117</strain>
    </source>
</reference>
<dbReference type="SUPFAM" id="SSF53448">
    <property type="entry name" value="Nucleotide-diphospho-sugar transferases"/>
    <property type="match status" value="1"/>
</dbReference>
<dbReference type="AlphaFoldDB" id="A0A8J7FPI2"/>
<dbReference type="Proteomes" id="UP000608754">
    <property type="component" value="Unassembled WGS sequence"/>
</dbReference>
<dbReference type="GO" id="GO:0016758">
    <property type="term" value="F:hexosyltransferase activity"/>
    <property type="evidence" value="ECO:0007669"/>
    <property type="project" value="UniProtKB-ARBA"/>
</dbReference>
<comment type="caution">
    <text evidence="2">The sequence shown here is derived from an EMBL/GenBank/DDBJ whole genome shotgun (WGS) entry which is preliminary data.</text>
</comment>